<feature type="compositionally biased region" description="Low complexity" evidence="1">
    <location>
        <begin position="166"/>
        <end position="192"/>
    </location>
</feature>
<feature type="compositionally biased region" description="Polar residues" evidence="1">
    <location>
        <begin position="147"/>
        <end position="160"/>
    </location>
</feature>
<dbReference type="OrthoDB" id="4161752at2759"/>
<protein>
    <recommendedName>
        <fullName evidence="6">Mid2 domain-containing protein</fullName>
    </recommendedName>
</protein>
<gene>
    <name evidence="4" type="ORF">Z517_03603</name>
</gene>
<feature type="region of interest" description="Disordered" evidence="1">
    <location>
        <begin position="248"/>
        <end position="271"/>
    </location>
</feature>
<keyword evidence="3" id="KW-0732">Signal</keyword>
<dbReference type="GeneID" id="25303093"/>
<evidence type="ECO:0000313" key="4">
    <source>
        <dbReference type="EMBL" id="KIW84353.1"/>
    </source>
</evidence>
<evidence type="ECO:0000256" key="2">
    <source>
        <dbReference type="SAM" id="Phobius"/>
    </source>
</evidence>
<sequence length="348" mass="35688">MPLSSIPIPVLLLWAIWLRQSQGQAQSLQFSNVPESINEGVEIFISWTGGDGMTPIAVDLVQDGRIIDDVFNDDSDDDEGIVQQFEWDVDIGDNAGGYYSLRLIQGTQTVDSAPINIIDESGRSATAPLPSATTSQGGSGSTAPPYITTSAGGTTDTGNPVSAYDTSTTTAGTTGTTRSAGGSGAAATTATSQPGNLTDPSLLGSGGGSSGSGLSGSAIAGLVIGVLAALGLAGLAIWFLRRRKRTHTRTRQESNYLVPSNHEKGLGGGQDATYVTPATVAGTGTGAPVGTNTATTLPSKIYERAELDGQPKPVHELPTVEEGDAPRYSELDSPETKAAGWSSNSKSD</sequence>
<dbReference type="EMBL" id="KN846970">
    <property type="protein sequence ID" value="KIW84353.1"/>
    <property type="molecule type" value="Genomic_DNA"/>
</dbReference>
<dbReference type="PANTHER" id="PTHR16861">
    <property type="entry name" value="GLYCOPROTEIN 38"/>
    <property type="match status" value="1"/>
</dbReference>
<keyword evidence="2" id="KW-1133">Transmembrane helix</keyword>
<feature type="transmembrane region" description="Helical" evidence="2">
    <location>
        <begin position="218"/>
        <end position="240"/>
    </location>
</feature>
<proteinExistence type="predicted"/>
<feature type="region of interest" description="Disordered" evidence="1">
    <location>
        <begin position="305"/>
        <end position="348"/>
    </location>
</feature>
<dbReference type="AlphaFoldDB" id="A0A0D2GTL4"/>
<evidence type="ECO:0000256" key="1">
    <source>
        <dbReference type="SAM" id="MobiDB-lite"/>
    </source>
</evidence>
<dbReference type="Proteomes" id="UP000053029">
    <property type="component" value="Unassembled WGS sequence"/>
</dbReference>
<keyword evidence="2" id="KW-0812">Transmembrane</keyword>
<dbReference type="PANTHER" id="PTHR16861:SF4">
    <property type="entry name" value="SH3 DOMAIN PROTEIN (AFU_ORTHOLOGUE AFUA_1G13610)"/>
    <property type="match status" value="1"/>
</dbReference>
<feature type="compositionally biased region" description="Low complexity" evidence="1">
    <location>
        <begin position="130"/>
        <end position="145"/>
    </location>
</feature>
<keyword evidence="2" id="KW-0472">Membrane</keyword>
<organism evidence="4 5">
    <name type="scientific">Fonsecaea pedrosoi CBS 271.37</name>
    <dbReference type="NCBI Taxonomy" id="1442368"/>
    <lineage>
        <taxon>Eukaryota</taxon>
        <taxon>Fungi</taxon>
        <taxon>Dikarya</taxon>
        <taxon>Ascomycota</taxon>
        <taxon>Pezizomycotina</taxon>
        <taxon>Eurotiomycetes</taxon>
        <taxon>Chaetothyriomycetidae</taxon>
        <taxon>Chaetothyriales</taxon>
        <taxon>Herpotrichiellaceae</taxon>
        <taxon>Fonsecaea</taxon>
    </lineage>
</organism>
<dbReference type="HOGENOM" id="CLU_797039_0_0_1"/>
<dbReference type="VEuPathDB" id="FungiDB:Z517_03603"/>
<dbReference type="RefSeq" id="XP_013288161.1">
    <property type="nucleotide sequence ID" value="XM_013432707.1"/>
</dbReference>
<reference evidence="4 5" key="1">
    <citation type="submission" date="2015-01" db="EMBL/GenBank/DDBJ databases">
        <title>The Genome Sequence of Fonsecaea pedrosoi CBS 271.37.</title>
        <authorList>
            <consortium name="The Broad Institute Genomics Platform"/>
            <person name="Cuomo C."/>
            <person name="de Hoog S."/>
            <person name="Gorbushina A."/>
            <person name="Stielow B."/>
            <person name="Teixiera M."/>
            <person name="Abouelleil A."/>
            <person name="Chapman S.B."/>
            <person name="Priest M."/>
            <person name="Young S.K."/>
            <person name="Wortman J."/>
            <person name="Nusbaum C."/>
            <person name="Birren B."/>
        </authorList>
    </citation>
    <scope>NUCLEOTIDE SEQUENCE [LARGE SCALE GENOMIC DNA]</scope>
    <source>
        <strain evidence="4 5">CBS 271.37</strain>
    </source>
</reference>
<name>A0A0D2GTL4_9EURO</name>
<evidence type="ECO:0008006" key="6">
    <source>
        <dbReference type="Google" id="ProtNLM"/>
    </source>
</evidence>
<accession>A0A0D2GTL4</accession>
<feature type="signal peptide" evidence="3">
    <location>
        <begin position="1"/>
        <end position="23"/>
    </location>
</feature>
<evidence type="ECO:0000313" key="5">
    <source>
        <dbReference type="Proteomes" id="UP000053029"/>
    </source>
</evidence>
<keyword evidence="5" id="KW-1185">Reference proteome</keyword>
<feature type="chain" id="PRO_5002254171" description="Mid2 domain-containing protein" evidence="3">
    <location>
        <begin position="24"/>
        <end position="348"/>
    </location>
</feature>
<evidence type="ECO:0000256" key="3">
    <source>
        <dbReference type="SAM" id="SignalP"/>
    </source>
</evidence>
<dbReference type="STRING" id="1442368.A0A0D2GTL4"/>
<feature type="region of interest" description="Disordered" evidence="1">
    <location>
        <begin position="121"/>
        <end position="210"/>
    </location>
</feature>
<feature type="compositionally biased region" description="Basic and acidic residues" evidence="1">
    <location>
        <begin position="305"/>
        <end position="315"/>
    </location>
</feature>